<comment type="caution">
    <text evidence="7">The sequence shown here is derived from an EMBL/GenBank/DDBJ whole genome shotgun (WGS) entry which is preliminary data.</text>
</comment>
<dbReference type="EC" id="2.3.2.27" evidence="5"/>
<evidence type="ECO:0000313" key="7">
    <source>
        <dbReference type="EMBL" id="KAF9623641.1"/>
    </source>
</evidence>
<dbReference type="InterPro" id="IPR045210">
    <property type="entry name" value="RING-Ubox_PUB"/>
</dbReference>
<dbReference type="OrthoDB" id="10064100at2759"/>
<name>A0A835IT48_9MAGN</name>
<proteinExistence type="predicted"/>
<evidence type="ECO:0000256" key="4">
    <source>
        <dbReference type="ARBA" id="ARBA00022786"/>
    </source>
</evidence>
<gene>
    <name evidence="7" type="ORF">IFM89_003648</name>
</gene>
<evidence type="ECO:0000313" key="8">
    <source>
        <dbReference type="Proteomes" id="UP000631114"/>
    </source>
</evidence>
<evidence type="ECO:0000256" key="1">
    <source>
        <dbReference type="ARBA" id="ARBA00000900"/>
    </source>
</evidence>
<dbReference type="InterPro" id="IPR003613">
    <property type="entry name" value="Ubox_domain"/>
</dbReference>
<dbReference type="GO" id="GO:0061630">
    <property type="term" value="F:ubiquitin protein ligase activity"/>
    <property type="evidence" value="ECO:0007669"/>
    <property type="project" value="UniProtKB-UniRule"/>
</dbReference>
<dbReference type="Pfam" id="PF25598">
    <property type="entry name" value="ARM_PUB"/>
    <property type="match status" value="1"/>
</dbReference>
<evidence type="ECO:0000259" key="6">
    <source>
        <dbReference type="PROSITE" id="PS51698"/>
    </source>
</evidence>
<dbReference type="InterPro" id="IPR011989">
    <property type="entry name" value="ARM-like"/>
</dbReference>
<comment type="function">
    <text evidence="5">Functions as an E3 ubiquitin ligase.</text>
</comment>
<evidence type="ECO:0000256" key="2">
    <source>
        <dbReference type="ARBA" id="ARBA00004906"/>
    </source>
</evidence>
<dbReference type="EMBL" id="JADFTS010000001">
    <property type="protein sequence ID" value="KAF9623641.1"/>
    <property type="molecule type" value="Genomic_DNA"/>
</dbReference>
<dbReference type="InterPro" id="IPR016024">
    <property type="entry name" value="ARM-type_fold"/>
</dbReference>
<protein>
    <recommendedName>
        <fullName evidence="5 6">U-box domain-containing protein</fullName>
        <ecNumber evidence="5">2.3.2.27</ecNumber>
    </recommendedName>
    <alternativeName>
        <fullName evidence="5">RING-type E3 ubiquitin transferase PUB</fullName>
    </alternativeName>
</protein>
<dbReference type="Proteomes" id="UP000631114">
    <property type="component" value="Unassembled WGS sequence"/>
</dbReference>
<dbReference type="PANTHER" id="PTHR22849:SF23">
    <property type="entry name" value="U-BOX DOMAIN-CONTAINING PROTEIN"/>
    <property type="match status" value="1"/>
</dbReference>
<dbReference type="AlphaFoldDB" id="A0A835IT48"/>
<evidence type="ECO:0000256" key="3">
    <source>
        <dbReference type="ARBA" id="ARBA00022679"/>
    </source>
</evidence>
<organism evidence="7 8">
    <name type="scientific">Coptis chinensis</name>
    <dbReference type="NCBI Taxonomy" id="261450"/>
    <lineage>
        <taxon>Eukaryota</taxon>
        <taxon>Viridiplantae</taxon>
        <taxon>Streptophyta</taxon>
        <taxon>Embryophyta</taxon>
        <taxon>Tracheophyta</taxon>
        <taxon>Spermatophyta</taxon>
        <taxon>Magnoliopsida</taxon>
        <taxon>Ranunculales</taxon>
        <taxon>Ranunculaceae</taxon>
        <taxon>Coptidoideae</taxon>
        <taxon>Coptis</taxon>
    </lineage>
</organism>
<accession>A0A835IT48</accession>
<feature type="domain" description="U-box" evidence="6">
    <location>
        <begin position="12"/>
        <end position="87"/>
    </location>
</feature>
<comment type="catalytic activity">
    <reaction evidence="1 5">
        <text>S-ubiquitinyl-[E2 ubiquitin-conjugating enzyme]-L-cysteine + [acceptor protein]-L-lysine = [E2 ubiquitin-conjugating enzyme]-L-cysteine + N(6)-ubiquitinyl-[acceptor protein]-L-lysine.</text>
        <dbReference type="EC" id="2.3.2.27"/>
    </reaction>
</comment>
<keyword evidence="8" id="KW-1185">Reference proteome</keyword>
<dbReference type="InterPro" id="IPR058678">
    <property type="entry name" value="ARM_PUB"/>
</dbReference>
<reference evidence="7 8" key="1">
    <citation type="submission" date="2020-10" db="EMBL/GenBank/DDBJ databases">
        <title>The Coptis chinensis genome and diversification of protoberbering-type alkaloids.</title>
        <authorList>
            <person name="Wang B."/>
            <person name="Shu S."/>
            <person name="Song C."/>
            <person name="Liu Y."/>
        </authorList>
    </citation>
    <scope>NUCLEOTIDE SEQUENCE [LARGE SCALE GENOMIC DNA]</scope>
    <source>
        <strain evidence="7">HL-2020</strain>
        <tissue evidence="7">Leaf</tissue>
    </source>
</reference>
<dbReference type="InterPro" id="IPR045185">
    <property type="entry name" value="PUB22/23/24-like"/>
</dbReference>
<dbReference type="PROSITE" id="PS51698">
    <property type="entry name" value="U_BOX"/>
    <property type="match status" value="1"/>
</dbReference>
<keyword evidence="4 5" id="KW-0833">Ubl conjugation pathway</keyword>
<dbReference type="Pfam" id="PF04564">
    <property type="entry name" value="U-box"/>
    <property type="match status" value="1"/>
</dbReference>
<dbReference type="UniPathway" id="UPA00143"/>
<dbReference type="Gene3D" id="3.30.40.10">
    <property type="entry name" value="Zinc/RING finger domain, C3HC4 (zinc finger)"/>
    <property type="match status" value="1"/>
</dbReference>
<comment type="pathway">
    <text evidence="2 5">Protein modification; protein ubiquitination.</text>
</comment>
<dbReference type="PANTHER" id="PTHR22849">
    <property type="entry name" value="WDSAM1 PROTEIN"/>
    <property type="match status" value="1"/>
</dbReference>
<sequence>MEKETKVDPTMEMPLYFRCPISMEVMKEPVTISTGVTYEKKNIEKWFFTYKKKTCPATMQGVENFNLTPNHTLKRLILSWQEGDPNSVLPSPLVISTKHNELVSLLATMEATPFKSGGVEVLSRIIVQILIDWGDFVAFRACEEALSILHQLPLSDQASSVELLSKPECMKAMAIMLQRGSAEARLHTITIFRNMAKAGYNWGWVVQDQGMDLFKSLLELLSDEINNKASSCALDALIEILRASKKNRLKAIEAGAMCVLIELLVDSAKSKCERMLLIIKLLCECAEGRLAIVDHSLGIVAISKKILRVSELATKLGIKIIWLITNFHPTEKVLEEMLMSGSVKKLLGLLHIDGRSSTKDKAMKIIKLHGDTWRKYPCFP</sequence>
<evidence type="ECO:0000256" key="5">
    <source>
        <dbReference type="RuleBase" id="RU369093"/>
    </source>
</evidence>
<dbReference type="CDD" id="cd16664">
    <property type="entry name" value="RING-Ubox_PUB"/>
    <property type="match status" value="1"/>
</dbReference>
<dbReference type="Gene3D" id="1.25.10.10">
    <property type="entry name" value="Leucine-rich Repeat Variant"/>
    <property type="match status" value="1"/>
</dbReference>
<dbReference type="SUPFAM" id="SSF57850">
    <property type="entry name" value="RING/U-box"/>
    <property type="match status" value="1"/>
</dbReference>
<dbReference type="SUPFAM" id="SSF48371">
    <property type="entry name" value="ARM repeat"/>
    <property type="match status" value="1"/>
</dbReference>
<dbReference type="InterPro" id="IPR013083">
    <property type="entry name" value="Znf_RING/FYVE/PHD"/>
</dbReference>
<dbReference type="GO" id="GO:0016567">
    <property type="term" value="P:protein ubiquitination"/>
    <property type="evidence" value="ECO:0007669"/>
    <property type="project" value="UniProtKB-UniRule"/>
</dbReference>
<dbReference type="SMART" id="SM00504">
    <property type="entry name" value="Ubox"/>
    <property type="match status" value="1"/>
</dbReference>
<keyword evidence="3 5" id="KW-0808">Transferase</keyword>